<name>A0A1Y2DJI4_9FUNG</name>
<keyword evidence="1" id="KW-0175">Coiled coil</keyword>
<evidence type="ECO:0000313" key="3">
    <source>
        <dbReference type="Proteomes" id="UP000193920"/>
    </source>
</evidence>
<evidence type="ECO:0000313" key="2">
    <source>
        <dbReference type="EMBL" id="ORY58945.1"/>
    </source>
</evidence>
<evidence type="ECO:0000256" key="1">
    <source>
        <dbReference type="SAM" id="Coils"/>
    </source>
</evidence>
<organism evidence="2 3">
    <name type="scientific">Neocallimastix californiae</name>
    <dbReference type="NCBI Taxonomy" id="1754190"/>
    <lineage>
        <taxon>Eukaryota</taxon>
        <taxon>Fungi</taxon>
        <taxon>Fungi incertae sedis</taxon>
        <taxon>Chytridiomycota</taxon>
        <taxon>Chytridiomycota incertae sedis</taxon>
        <taxon>Neocallimastigomycetes</taxon>
        <taxon>Neocallimastigales</taxon>
        <taxon>Neocallimastigaceae</taxon>
        <taxon>Neocallimastix</taxon>
    </lineage>
</organism>
<keyword evidence="3" id="KW-1185">Reference proteome</keyword>
<protein>
    <submittedName>
        <fullName evidence="2">Uncharacterized protein</fullName>
    </submittedName>
</protein>
<comment type="caution">
    <text evidence="2">The sequence shown here is derived from an EMBL/GenBank/DDBJ whole genome shotgun (WGS) entry which is preliminary data.</text>
</comment>
<feature type="coiled-coil region" evidence="1">
    <location>
        <begin position="19"/>
        <end position="139"/>
    </location>
</feature>
<dbReference type="STRING" id="1754190.A0A1Y2DJI4"/>
<reference evidence="2 3" key="1">
    <citation type="submission" date="2016-08" db="EMBL/GenBank/DDBJ databases">
        <title>A Parts List for Fungal Cellulosomes Revealed by Comparative Genomics.</title>
        <authorList>
            <consortium name="DOE Joint Genome Institute"/>
            <person name="Haitjema C.H."/>
            <person name="Gilmore S.P."/>
            <person name="Henske J.K."/>
            <person name="Solomon K.V."/>
            <person name="De Groot R."/>
            <person name="Kuo A."/>
            <person name="Mondo S.J."/>
            <person name="Salamov A.A."/>
            <person name="Labutti K."/>
            <person name="Zhao Z."/>
            <person name="Chiniquy J."/>
            <person name="Barry K."/>
            <person name="Brewer H.M."/>
            <person name="Purvine S.O."/>
            <person name="Wright A.T."/>
            <person name="Boxma B."/>
            <person name="Van Alen T."/>
            <person name="Hackstein J.H."/>
            <person name="Baker S.E."/>
            <person name="Grigoriev I.V."/>
            <person name="O'Malley M.A."/>
        </authorList>
    </citation>
    <scope>NUCLEOTIDE SEQUENCE [LARGE SCALE GENOMIC DNA]</scope>
    <source>
        <strain evidence="2 3">G1</strain>
    </source>
</reference>
<dbReference type="AlphaFoldDB" id="A0A1Y2DJI4"/>
<proteinExistence type="predicted"/>
<dbReference type="OrthoDB" id="10255000at2759"/>
<gene>
    <name evidence="2" type="ORF">LY90DRAFT_668909</name>
</gene>
<sequence>MASIFTRIEEQDRSLEECNSNLNSQSADLTKQVQDLNGKMVLIVTRVEEQDRSLEECNSNLNSQNADMTKHVQDLNSKVSEQKRLTEASNKDLMTLLERQQEEQQQRLENQGKEQGAQVANLVQQMQDLRSKMSSIYEEMGKHKQLTETFNNNLTNLMEK</sequence>
<accession>A0A1Y2DJI4</accession>
<dbReference type="Proteomes" id="UP000193920">
    <property type="component" value="Unassembled WGS sequence"/>
</dbReference>
<dbReference type="EMBL" id="MCOG01000065">
    <property type="protein sequence ID" value="ORY58945.1"/>
    <property type="molecule type" value="Genomic_DNA"/>
</dbReference>